<gene>
    <name evidence="1" type="ORF">SAMN04488529_10656</name>
</gene>
<dbReference type="OrthoDB" id="2676941at2"/>
<dbReference type="RefSeq" id="WP_089969708.1">
    <property type="nucleotide sequence ID" value="NZ_FNJM01000006.1"/>
</dbReference>
<accession>A0A1H0T3S5</accession>
<organism evidence="1 2">
    <name type="scientific">Clostridium gasigenes</name>
    <dbReference type="NCBI Taxonomy" id="94869"/>
    <lineage>
        <taxon>Bacteria</taxon>
        <taxon>Bacillati</taxon>
        <taxon>Bacillota</taxon>
        <taxon>Clostridia</taxon>
        <taxon>Eubacteriales</taxon>
        <taxon>Clostridiaceae</taxon>
        <taxon>Clostridium</taxon>
    </lineage>
</organism>
<sequence>MRKMKLFSMFLAAITITTFVMGSTASAATNTSPDTVKVNLENSKLNEYSSIPEVKALIDDISKNAVSSNIVETYFKIGKDSKGNQTEKAYTESEYLKEKNKIMPRNLPITQDFGWIKLTLEAYKDKGGNFMAGGFYDWLKQPNFSGSDVLAIGHDATITFDTQSCFGAFMSPSFDSVREKNIQTTQTIDRSNKSKFLSGTSGVAYKFRLGDSHGINIPGEKFPNKMYDNGMMYVRGTVLNGSGNLQVSYGHSQLALDYNIADACKFLSTGAVEFKVKGSQDLKTIGDRIVF</sequence>
<name>A0A1H0T3S5_9CLOT</name>
<dbReference type="AlphaFoldDB" id="A0A1H0T3S5"/>
<evidence type="ECO:0000313" key="2">
    <source>
        <dbReference type="Proteomes" id="UP000198597"/>
    </source>
</evidence>
<reference evidence="1 2" key="1">
    <citation type="submission" date="2016-10" db="EMBL/GenBank/DDBJ databases">
        <authorList>
            <person name="de Groot N.N."/>
        </authorList>
    </citation>
    <scope>NUCLEOTIDE SEQUENCE [LARGE SCALE GENOMIC DNA]</scope>
    <source>
        <strain evidence="1 2">DSM 12272</strain>
    </source>
</reference>
<protein>
    <submittedName>
        <fullName evidence="1">Uncharacterized protein</fullName>
    </submittedName>
</protein>
<evidence type="ECO:0000313" key="1">
    <source>
        <dbReference type="EMBL" id="SDP48752.1"/>
    </source>
</evidence>
<dbReference type="Proteomes" id="UP000198597">
    <property type="component" value="Unassembled WGS sequence"/>
</dbReference>
<proteinExistence type="predicted"/>
<dbReference type="EMBL" id="FNJM01000006">
    <property type="protein sequence ID" value="SDP48752.1"/>
    <property type="molecule type" value="Genomic_DNA"/>
</dbReference>
<keyword evidence="2" id="KW-1185">Reference proteome</keyword>